<evidence type="ECO:0000256" key="1">
    <source>
        <dbReference type="ARBA" id="ARBA00022536"/>
    </source>
</evidence>
<dbReference type="PROSITE" id="PS00010">
    <property type="entry name" value="ASX_HYDROXYL"/>
    <property type="match status" value="2"/>
</dbReference>
<dbReference type="FunFam" id="2.10.50.10:FF:000006">
    <property type="entry name" value="Signal peptide, CUB domain and EGF like domain containing 3"/>
    <property type="match status" value="1"/>
</dbReference>
<dbReference type="CDD" id="cd00041">
    <property type="entry name" value="CUB"/>
    <property type="match status" value="1"/>
</dbReference>
<dbReference type="PANTHER" id="PTHR24046:SF4">
    <property type="entry name" value="SIGNAL PEPTIDE, CUB AND EGF-LIKE DOMAIN-CONTAINING PROTEIN 1"/>
    <property type="match status" value="1"/>
</dbReference>
<evidence type="ECO:0000256" key="4">
    <source>
        <dbReference type="ARBA" id="ARBA00023157"/>
    </source>
</evidence>
<proteinExistence type="predicted"/>
<dbReference type="GO" id="GO:0005615">
    <property type="term" value="C:extracellular space"/>
    <property type="evidence" value="ECO:0007669"/>
    <property type="project" value="TreeGrafter"/>
</dbReference>
<dbReference type="PROSITE" id="PS01187">
    <property type="entry name" value="EGF_CA"/>
    <property type="match status" value="1"/>
</dbReference>
<dbReference type="SMART" id="SM00181">
    <property type="entry name" value="EGF"/>
    <property type="match status" value="3"/>
</dbReference>
<feature type="domain" description="EGF-like" evidence="7">
    <location>
        <begin position="3"/>
        <end position="41"/>
    </location>
</feature>
<dbReference type="Pfam" id="PF07699">
    <property type="entry name" value="Ephrin_rec_like"/>
    <property type="match status" value="3"/>
</dbReference>
<dbReference type="PROSITE" id="PS01186">
    <property type="entry name" value="EGF_2"/>
    <property type="match status" value="1"/>
</dbReference>
<evidence type="ECO:0000259" key="6">
    <source>
        <dbReference type="PROSITE" id="PS01180"/>
    </source>
</evidence>
<evidence type="ECO:0000259" key="7">
    <source>
        <dbReference type="PROSITE" id="PS50026"/>
    </source>
</evidence>
<sequence length="992" mass="111087">LTDIDECSFERTCDHTCINYPGSFECVCERGYTLYGLTHCGDVDECSISNGSCEHGCVNTLGSYECVCPAGQKLHWNKRDCLEVVKCLPNGKPAPRAQLSCTKAGGMEVCSLSCPSNALFTTDSENSYTLSCGVPVQSGKLPPKKNNTTTTTTILSCADSLALPIKQKARFKIKDAKCHLKPRSKEKHRDTPKQSLPGGQFPCTDDCHVTFVNLKCDSSKKRRRGRKSPSKEVSHITAEFEMEMKEEEASDSCSVDCVREKMRQKLQMAMRTLRKSINKQQFYIQFSGTEYEVAQKPARVPDNQETCSTGQVPREGKCTSCSVGTFYSGEQEQCVQCPPGTYQDTPGQLSCEPCPSTDGQGIAGAKNVSECGGQCPPGHFSSDGFRPCQPCTLGTFQPEPGRVLCFPCGGGLMTKYEGAVSFKDCEAKVHCAPGHHYNSTTHRCIRCPAGTYQSEFSQNYCITCPGNTTTDFDGATNVSHCKNQLCGGELGDYTGFIESPNYPGDYPSNVDCIWNINPPPKRRILIVVPEIFLPIEDECGDVLVMRKSALPTSITTYETCQTYERPIAFTSRSRKLWIQFKSNEGNSGKGFQVPYVTYDEDYQQLIEDIVRDGRLYASENHQEILKDKKLIKALFDVLAHPQKYFQYTAKDMFPRSFIKLLRSKVSRPTRKVQLSEDISASSAMAFTLSEIMAARRQQQQQQQQRGGRVTVEVDEYSTNPTQAFTFYNINQGRFQPPHVHMVDPLPHDAPKPPGYTRFVCVSDTHSRTDAIQMPYGDVFIHAGDFTELGLPSEVKKFNDWLGTLPYEIKIVIAGNHELTFDQEFMADLIKQDFYYFPSASKLKPENYENVQSLLTNCIYLQDSEVTVRGLKIYGSPWQPWYYGWGFNLPRGQALLDKWNQIPDNVDILVTHCPPLGFLDWVPRKMQRVGCVELLNTVQRRVQPKLHVFGHIHEGYGVMTDGATTFVNASACTVNFQPMNLPIVFDLPTPRST</sequence>
<dbReference type="InterPro" id="IPR049883">
    <property type="entry name" value="NOTCH1_EGF-like"/>
</dbReference>
<dbReference type="SUPFAM" id="SSF56300">
    <property type="entry name" value="Metallo-dependent phosphatases"/>
    <property type="match status" value="1"/>
</dbReference>
<evidence type="ECO:0000313" key="9">
    <source>
        <dbReference type="Proteomes" id="UP001221898"/>
    </source>
</evidence>
<dbReference type="InterPro" id="IPR000152">
    <property type="entry name" value="EGF-type_Asp/Asn_hydroxyl_site"/>
</dbReference>
<dbReference type="InterPro" id="IPR001881">
    <property type="entry name" value="EGF-like_Ca-bd_dom"/>
</dbReference>
<dbReference type="InterPro" id="IPR009030">
    <property type="entry name" value="Growth_fac_rcpt_cys_sf"/>
</dbReference>
<feature type="domain" description="CUB" evidence="6">
    <location>
        <begin position="486"/>
        <end position="598"/>
    </location>
</feature>
<evidence type="ECO:0000256" key="3">
    <source>
        <dbReference type="ARBA" id="ARBA00022737"/>
    </source>
</evidence>
<evidence type="ECO:0000256" key="2">
    <source>
        <dbReference type="ARBA" id="ARBA00022729"/>
    </source>
</evidence>
<dbReference type="Gene3D" id="2.10.50.10">
    <property type="entry name" value="Tumor Necrosis Factor Receptor, subunit A, domain 2"/>
    <property type="match status" value="3"/>
</dbReference>
<protein>
    <submittedName>
        <fullName evidence="8">Uncharacterized protein</fullName>
    </submittedName>
</protein>
<dbReference type="SMART" id="SM00179">
    <property type="entry name" value="EGF_CA"/>
    <property type="match status" value="2"/>
</dbReference>
<dbReference type="InterPro" id="IPR029052">
    <property type="entry name" value="Metallo-depent_PP-like"/>
</dbReference>
<feature type="disulfide bond" evidence="5">
    <location>
        <begin position="7"/>
        <end position="17"/>
    </location>
</feature>
<dbReference type="InterPro" id="IPR018097">
    <property type="entry name" value="EGF_Ca-bd_CS"/>
</dbReference>
<dbReference type="FunFam" id="2.60.120.290:FF:000002">
    <property type="entry name" value="Signal peptide, CUB domain and EGF-like domain-containing 2"/>
    <property type="match status" value="1"/>
</dbReference>
<dbReference type="SMART" id="SM01411">
    <property type="entry name" value="Ephrin_rec_like"/>
    <property type="match status" value="3"/>
</dbReference>
<organism evidence="8 9">
    <name type="scientific">Aldrovandia affinis</name>
    <dbReference type="NCBI Taxonomy" id="143900"/>
    <lineage>
        <taxon>Eukaryota</taxon>
        <taxon>Metazoa</taxon>
        <taxon>Chordata</taxon>
        <taxon>Craniata</taxon>
        <taxon>Vertebrata</taxon>
        <taxon>Euteleostomi</taxon>
        <taxon>Actinopterygii</taxon>
        <taxon>Neopterygii</taxon>
        <taxon>Teleostei</taxon>
        <taxon>Notacanthiformes</taxon>
        <taxon>Halosauridae</taxon>
        <taxon>Aldrovandia</taxon>
    </lineage>
</organism>
<dbReference type="GO" id="GO:0009986">
    <property type="term" value="C:cell surface"/>
    <property type="evidence" value="ECO:0007669"/>
    <property type="project" value="TreeGrafter"/>
</dbReference>
<dbReference type="Pfam" id="PF00431">
    <property type="entry name" value="CUB"/>
    <property type="match status" value="1"/>
</dbReference>
<dbReference type="InterPro" id="IPR000742">
    <property type="entry name" value="EGF"/>
</dbReference>
<name>A0AAD7SH39_9TELE</name>
<dbReference type="CDD" id="cd00054">
    <property type="entry name" value="EGF_CA"/>
    <property type="match status" value="2"/>
</dbReference>
<evidence type="ECO:0000256" key="5">
    <source>
        <dbReference type="PROSITE-ProRule" id="PRU00076"/>
    </source>
</evidence>
<dbReference type="PROSITE" id="PS01180">
    <property type="entry name" value="CUB"/>
    <property type="match status" value="1"/>
</dbReference>
<dbReference type="PROSITE" id="PS50026">
    <property type="entry name" value="EGF_3"/>
    <property type="match status" value="1"/>
</dbReference>
<dbReference type="InterPro" id="IPR052071">
    <property type="entry name" value="SCUB_EGF-like_domain"/>
</dbReference>
<keyword evidence="2" id="KW-0732">Signal</keyword>
<keyword evidence="4 5" id="KW-1015">Disulfide bond</keyword>
<dbReference type="AlphaFoldDB" id="A0AAD7SH39"/>
<dbReference type="Pfam" id="PF07645">
    <property type="entry name" value="EGF_CA"/>
    <property type="match status" value="2"/>
</dbReference>
<dbReference type="Gene3D" id="2.10.25.10">
    <property type="entry name" value="Laminin"/>
    <property type="match status" value="2"/>
</dbReference>
<dbReference type="CDD" id="cd00185">
    <property type="entry name" value="TNFRSF"/>
    <property type="match status" value="1"/>
</dbReference>
<dbReference type="Pfam" id="PF00149">
    <property type="entry name" value="Metallophos"/>
    <property type="match status" value="1"/>
</dbReference>
<evidence type="ECO:0000313" key="8">
    <source>
        <dbReference type="EMBL" id="KAJ8402466.1"/>
    </source>
</evidence>
<dbReference type="InterPro" id="IPR035914">
    <property type="entry name" value="Sperma_CUB_dom_sf"/>
</dbReference>
<comment type="caution">
    <text evidence="8">The sequence shown here is derived from an EMBL/GenBank/DDBJ whole genome shotgun (WGS) entry which is preliminary data.</text>
</comment>
<dbReference type="GO" id="GO:0016787">
    <property type="term" value="F:hydrolase activity"/>
    <property type="evidence" value="ECO:0007669"/>
    <property type="project" value="InterPro"/>
</dbReference>
<feature type="non-terminal residue" evidence="8">
    <location>
        <position position="992"/>
    </location>
</feature>
<comment type="caution">
    <text evidence="5">Lacks conserved residue(s) required for the propagation of feature annotation.</text>
</comment>
<dbReference type="InterPro" id="IPR004843">
    <property type="entry name" value="Calcineurin-like_PHP"/>
</dbReference>
<dbReference type="SUPFAM" id="SSF57184">
    <property type="entry name" value="Growth factor receptor domain"/>
    <property type="match status" value="3"/>
</dbReference>
<dbReference type="GO" id="GO:0005509">
    <property type="term" value="F:calcium ion binding"/>
    <property type="evidence" value="ECO:0007669"/>
    <property type="project" value="InterPro"/>
</dbReference>
<gene>
    <name evidence="8" type="ORF">AAFF_G00369550</name>
</gene>
<dbReference type="EMBL" id="JAINUG010000064">
    <property type="protein sequence ID" value="KAJ8402466.1"/>
    <property type="molecule type" value="Genomic_DNA"/>
</dbReference>
<dbReference type="SUPFAM" id="SSF49854">
    <property type="entry name" value="Spermadhesin, CUB domain"/>
    <property type="match status" value="1"/>
</dbReference>
<dbReference type="FunFam" id="2.10.25.10:FF:000124">
    <property type="entry name" value="Signal peptide, CUB domain and EGF-like domain-containing 3"/>
    <property type="match status" value="1"/>
</dbReference>
<dbReference type="PANTHER" id="PTHR24046">
    <property type="entry name" value="SIGNAL PEPTIDE, CUB AND EGF-LIKE DOMAIN-CONTAINING"/>
    <property type="match status" value="1"/>
</dbReference>
<dbReference type="SMART" id="SM00042">
    <property type="entry name" value="CUB"/>
    <property type="match status" value="1"/>
</dbReference>
<dbReference type="GO" id="GO:0007165">
    <property type="term" value="P:signal transduction"/>
    <property type="evidence" value="ECO:0007669"/>
    <property type="project" value="TreeGrafter"/>
</dbReference>
<keyword evidence="3" id="KW-0677">Repeat</keyword>
<keyword evidence="9" id="KW-1185">Reference proteome</keyword>
<dbReference type="FunFam" id="2.10.50.10:FF:000022">
    <property type="entry name" value="Signal peptide, CUB domain and EGF-like domain-containing 1"/>
    <property type="match status" value="1"/>
</dbReference>
<dbReference type="InterPro" id="IPR011641">
    <property type="entry name" value="Tyr-kin_ephrin_A/B_rcpt-like"/>
</dbReference>
<dbReference type="InterPro" id="IPR000859">
    <property type="entry name" value="CUB_dom"/>
</dbReference>
<dbReference type="FunFam" id="2.10.50.10:FF:000024">
    <property type="entry name" value="signal peptide, CUB and EGF-like domain-containing protein 1"/>
    <property type="match status" value="1"/>
</dbReference>
<dbReference type="FunFam" id="2.10.25.10:FF:000030">
    <property type="entry name" value="Signal peptide, CUB domain and EGF-like domain-containing 2"/>
    <property type="match status" value="1"/>
</dbReference>
<accession>A0AAD7SH39</accession>
<dbReference type="Gene3D" id="2.60.120.290">
    <property type="entry name" value="Spermadhesin, CUB domain"/>
    <property type="match status" value="1"/>
</dbReference>
<dbReference type="Proteomes" id="UP001221898">
    <property type="component" value="Unassembled WGS sequence"/>
</dbReference>
<keyword evidence="1 5" id="KW-0245">EGF-like domain</keyword>
<dbReference type="CDD" id="cd07379">
    <property type="entry name" value="MPP_239FB"/>
    <property type="match status" value="1"/>
</dbReference>
<dbReference type="Gene3D" id="3.60.21.10">
    <property type="match status" value="1"/>
</dbReference>
<reference evidence="8" key="1">
    <citation type="journal article" date="2023" name="Science">
        <title>Genome structures resolve the early diversification of teleost fishes.</title>
        <authorList>
            <person name="Parey E."/>
            <person name="Louis A."/>
            <person name="Montfort J."/>
            <person name="Bouchez O."/>
            <person name="Roques C."/>
            <person name="Iampietro C."/>
            <person name="Lluch J."/>
            <person name="Castinel A."/>
            <person name="Donnadieu C."/>
            <person name="Desvignes T."/>
            <person name="Floi Bucao C."/>
            <person name="Jouanno E."/>
            <person name="Wen M."/>
            <person name="Mejri S."/>
            <person name="Dirks R."/>
            <person name="Jansen H."/>
            <person name="Henkel C."/>
            <person name="Chen W.J."/>
            <person name="Zahm M."/>
            <person name="Cabau C."/>
            <person name="Klopp C."/>
            <person name="Thompson A.W."/>
            <person name="Robinson-Rechavi M."/>
            <person name="Braasch I."/>
            <person name="Lecointre G."/>
            <person name="Bobe J."/>
            <person name="Postlethwait J.H."/>
            <person name="Berthelot C."/>
            <person name="Roest Crollius H."/>
            <person name="Guiguen Y."/>
        </authorList>
    </citation>
    <scope>NUCLEOTIDE SEQUENCE</scope>
    <source>
        <strain evidence="8">NC1722</strain>
    </source>
</reference>